<name>A0AAU7ATM4_9ACTN</name>
<sequence length="116" mass="13110">MAGSVHIPWYATGFRGDKLEAAVADFAALSLRYGANAYSVFRGRDDRYKILQVVEFDQKADWEAYWNGPEAIRFRTINSGYYQVPVVYAWQDLVTKGDMRPVVEQDLAADTPNVPA</sequence>
<protein>
    <recommendedName>
        <fullName evidence="2">Antibiotic biosynthesis monooxygenase</fullName>
    </recommendedName>
</protein>
<proteinExistence type="predicted"/>
<dbReference type="KEGG" id="parq:DSM112329_01784"/>
<reference evidence="1" key="1">
    <citation type="submission" date="2022-12" db="EMBL/GenBank/DDBJ databases">
        <title>Paraconexibacter alkalitolerans sp. nov. and Baekduia alba sp. nov., isolated from soil and emended description of the genera Paraconexibacter (Chun et al., 2020) and Baekduia (An et al., 2020).</title>
        <authorList>
            <person name="Vieira S."/>
            <person name="Huber K.J."/>
            <person name="Geppert A."/>
            <person name="Wolf J."/>
            <person name="Neumann-Schaal M."/>
            <person name="Muesken M."/>
            <person name="Overmann J."/>
        </authorList>
    </citation>
    <scope>NUCLEOTIDE SEQUENCE</scope>
    <source>
        <strain evidence="1">AEG42_29</strain>
    </source>
</reference>
<gene>
    <name evidence="1" type="ORF">DSM112329_01784</name>
</gene>
<evidence type="ECO:0008006" key="2">
    <source>
        <dbReference type="Google" id="ProtNLM"/>
    </source>
</evidence>
<dbReference type="EMBL" id="CP114014">
    <property type="protein sequence ID" value="XAY04946.1"/>
    <property type="molecule type" value="Genomic_DNA"/>
</dbReference>
<accession>A0AAU7ATM4</accession>
<evidence type="ECO:0000313" key="1">
    <source>
        <dbReference type="EMBL" id="XAY04946.1"/>
    </source>
</evidence>
<organism evidence="1">
    <name type="scientific">Paraconexibacter sp. AEG42_29</name>
    <dbReference type="NCBI Taxonomy" id="2997339"/>
    <lineage>
        <taxon>Bacteria</taxon>
        <taxon>Bacillati</taxon>
        <taxon>Actinomycetota</taxon>
        <taxon>Thermoleophilia</taxon>
        <taxon>Solirubrobacterales</taxon>
        <taxon>Paraconexibacteraceae</taxon>
        <taxon>Paraconexibacter</taxon>
    </lineage>
</organism>
<dbReference type="RefSeq" id="WP_354701469.1">
    <property type="nucleotide sequence ID" value="NZ_CP114014.1"/>
</dbReference>
<dbReference type="AlphaFoldDB" id="A0AAU7ATM4"/>